<evidence type="ECO:0000313" key="2">
    <source>
        <dbReference type="EMBL" id="MBC6993581.1"/>
    </source>
</evidence>
<feature type="signal peptide" evidence="1">
    <location>
        <begin position="1"/>
        <end position="25"/>
    </location>
</feature>
<dbReference type="AlphaFoldDB" id="A0A923T7I4"/>
<evidence type="ECO:0000256" key="1">
    <source>
        <dbReference type="SAM" id="SignalP"/>
    </source>
</evidence>
<dbReference type="EMBL" id="JACSIT010000068">
    <property type="protein sequence ID" value="MBC6993581.1"/>
    <property type="molecule type" value="Genomic_DNA"/>
</dbReference>
<evidence type="ECO:0000313" key="3">
    <source>
        <dbReference type="Proteomes" id="UP000650081"/>
    </source>
</evidence>
<keyword evidence="1" id="KW-0732">Signal</keyword>
<dbReference type="Proteomes" id="UP000650081">
    <property type="component" value="Unassembled WGS sequence"/>
</dbReference>
<protein>
    <recommendedName>
        <fullName evidence="4">Lipocalin-like domain-containing protein</fullName>
    </recommendedName>
</protein>
<sequence length="167" mass="18514">MRILSFPLAAAAALLLLTSCGPQEAAVTDPEPAVDISQALLGTWETVEIEINCPSYQGLDTTIQQTIREADWGQAFGVRPARTVFTPDGKLKRTHTLQNGEVTDVTNGLWKDLGKDSLLFIEPNKTLYYRYDLTGDRLVLTGLVDWDADGEKDDNYRSVLRLVGRTE</sequence>
<dbReference type="PROSITE" id="PS51257">
    <property type="entry name" value="PROKAR_LIPOPROTEIN"/>
    <property type="match status" value="1"/>
</dbReference>
<name>A0A923T7I4_9BACT</name>
<keyword evidence="3" id="KW-1185">Reference proteome</keyword>
<comment type="caution">
    <text evidence="2">The sequence shown here is derived from an EMBL/GenBank/DDBJ whole genome shotgun (WGS) entry which is preliminary data.</text>
</comment>
<proteinExistence type="predicted"/>
<organism evidence="2 3">
    <name type="scientific">Neolewinella lacunae</name>
    <dbReference type="NCBI Taxonomy" id="1517758"/>
    <lineage>
        <taxon>Bacteria</taxon>
        <taxon>Pseudomonadati</taxon>
        <taxon>Bacteroidota</taxon>
        <taxon>Saprospiria</taxon>
        <taxon>Saprospirales</taxon>
        <taxon>Lewinellaceae</taxon>
        <taxon>Neolewinella</taxon>
    </lineage>
</organism>
<evidence type="ECO:0008006" key="4">
    <source>
        <dbReference type="Google" id="ProtNLM"/>
    </source>
</evidence>
<reference evidence="2" key="1">
    <citation type="submission" date="2020-08" db="EMBL/GenBank/DDBJ databases">
        <title>Lewinella bacteria from marine environments.</title>
        <authorList>
            <person name="Zhong Y."/>
        </authorList>
    </citation>
    <scope>NUCLEOTIDE SEQUENCE</scope>
    <source>
        <strain evidence="2">KCTC 42187</strain>
    </source>
</reference>
<feature type="chain" id="PRO_5037059113" description="Lipocalin-like domain-containing protein" evidence="1">
    <location>
        <begin position="26"/>
        <end position="167"/>
    </location>
</feature>
<accession>A0A923T7I4</accession>
<gene>
    <name evidence="2" type="ORF">H9S92_05380</name>
</gene>
<dbReference type="RefSeq" id="WP_187465693.1">
    <property type="nucleotide sequence ID" value="NZ_JACSIT010000068.1"/>
</dbReference>